<keyword evidence="3" id="KW-1185">Reference proteome</keyword>
<dbReference type="AlphaFoldDB" id="A0AAV4Y1P5"/>
<gene>
    <name evidence="2" type="ORF">CEXT_599541</name>
</gene>
<keyword evidence="1" id="KW-0472">Membrane</keyword>
<sequence length="60" mass="7005">GVKAKQRRCGVFILNTTVVPRIQHGRWFTSRLMWRRNVSKVGYIITLNIHVLLHCGLYTP</sequence>
<proteinExistence type="predicted"/>
<dbReference type="Proteomes" id="UP001054945">
    <property type="component" value="Unassembled WGS sequence"/>
</dbReference>
<reference evidence="2 3" key="1">
    <citation type="submission" date="2021-06" db="EMBL/GenBank/DDBJ databases">
        <title>Caerostris extrusa draft genome.</title>
        <authorList>
            <person name="Kono N."/>
            <person name="Arakawa K."/>
        </authorList>
    </citation>
    <scope>NUCLEOTIDE SEQUENCE [LARGE SCALE GENOMIC DNA]</scope>
</reference>
<evidence type="ECO:0000256" key="1">
    <source>
        <dbReference type="SAM" id="Phobius"/>
    </source>
</evidence>
<keyword evidence="1" id="KW-0812">Transmembrane</keyword>
<keyword evidence="1" id="KW-1133">Transmembrane helix</keyword>
<organism evidence="2 3">
    <name type="scientific">Caerostris extrusa</name>
    <name type="common">Bark spider</name>
    <name type="synonym">Caerostris bankana</name>
    <dbReference type="NCBI Taxonomy" id="172846"/>
    <lineage>
        <taxon>Eukaryota</taxon>
        <taxon>Metazoa</taxon>
        <taxon>Ecdysozoa</taxon>
        <taxon>Arthropoda</taxon>
        <taxon>Chelicerata</taxon>
        <taxon>Arachnida</taxon>
        <taxon>Araneae</taxon>
        <taxon>Araneomorphae</taxon>
        <taxon>Entelegynae</taxon>
        <taxon>Araneoidea</taxon>
        <taxon>Araneidae</taxon>
        <taxon>Caerostris</taxon>
    </lineage>
</organism>
<evidence type="ECO:0000313" key="2">
    <source>
        <dbReference type="EMBL" id="GIZ01242.1"/>
    </source>
</evidence>
<name>A0AAV4Y1P5_CAEEX</name>
<accession>A0AAV4Y1P5</accession>
<evidence type="ECO:0000313" key="3">
    <source>
        <dbReference type="Proteomes" id="UP001054945"/>
    </source>
</evidence>
<comment type="caution">
    <text evidence="2">The sequence shown here is derived from an EMBL/GenBank/DDBJ whole genome shotgun (WGS) entry which is preliminary data.</text>
</comment>
<feature type="non-terminal residue" evidence="2">
    <location>
        <position position="1"/>
    </location>
</feature>
<protein>
    <submittedName>
        <fullName evidence="2">Uncharacterized protein</fullName>
    </submittedName>
</protein>
<dbReference type="EMBL" id="BPLR01018641">
    <property type="protein sequence ID" value="GIZ01242.1"/>
    <property type="molecule type" value="Genomic_DNA"/>
</dbReference>
<feature type="transmembrane region" description="Helical" evidence="1">
    <location>
        <begin position="41"/>
        <end position="59"/>
    </location>
</feature>